<dbReference type="SMART" id="SM00251">
    <property type="entry name" value="SAM_PNT"/>
    <property type="match status" value="1"/>
</dbReference>
<feature type="domain" description="PNT" evidence="3">
    <location>
        <begin position="1"/>
        <end position="78"/>
    </location>
</feature>
<dbReference type="SUPFAM" id="SSF47769">
    <property type="entry name" value="SAM/Pointed domain"/>
    <property type="match status" value="1"/>
</dbReference>
<keyword evidence="2" id="KW-0238">DNA-binding</keyword>
<dbReference type="EMBL" id="OA565112">
    <property type="protein sequence ID" value="CAD7196328.1"/>
    <property type="molecule type" value="Genomic_DNA"/>
</dbReference>
<evidence type="ECO:0000313" key="4">
    <source>
        <dbReference type="EMBL" id="CAD7196328.1"/>
    </source>
</evidence>
<dbReference type="CDD" id="cd08533">
    <property type="entry name" value="SAM_PNT-ETS-1_2"/>
    <property type="match status" value="1"/>
</dbReference>
<sequence length="301" mass="32818">MILRNSYHLNPRLWSETHVAHWLYWAIREFSLEGVPLNQFHMRGKDICAMGKEAFLARAPPFMGDILWEHLEILQKATSLPGLCAVGALRLATLVSGAENDVTSPPTPSRDNMWGHRLVEQGQGAQTWGVLCCDLDCQPLPVYLSGTSVNLYCSPGRSSQARSRQSTSPRARGRRCATLSALVNRYASHCPLELFAVLSRRCVDTGGEGSLPVGPSGRMCVRSGLCVGVSRAMAAPSLRQQIQQLLMMCSRGNSGVEPSTGGPGLLSVGDNLCLEDHELSANILPSRRKIPLITRNLSLET</sequence>
<dbReference type="PROSITE" id="PS51433">
    <property type="entry name" value="PNT"/>
    <property type="match status" value="1"/>
</dbReference>
<dbReference type="Gene3D" id="1.10.150.50">
    <property type="entry name" value="Transcription Factor, Ets-1"/>
    <property type="match status" value="1"/>
</dbReference>
<dbReference type="Pfam" id="PF02198">
    <property type="entry name" value="SAM_PNT"/>
    <property type="match status" value="1"/>
</dbReference>
<evidence type="ECO:0000256" key="1">
    <source>
        <dbReference type="ARBA" id="ARBA00005562"/>
    </source>
</evidence>
<dbReference type="InterPro" id="IPR003118">
    <property type="entry name" value="Pointed_dom"/>
</dbReference>
<name>A0A7R8VDF7_TIMDO</name>
<comment type="similarity">
    <text evidence="1">Belongs to the ETS family.</text>
</comment>
<evidence type="ECO:0000256" key="2">
    <source>
        <dbReference type="ARBA" id="ARBA00023125"/>
    </source>
</evidence>
<organism evidence="4">
    <name type="scientific">Timema douglasi</name>
    <name type="common">Walking stick</name>
    <dbReference type="NCBI Taxonomy" id="61478"/>
    <lineage>
        <taxon>Eukaryota</taxon>
        <taxon>Metazoa</taxon>
        <taxon>Ecdysozoa</taxon>
        <taxon>Arthropoda</taxon>
        <taxon>Hexapoda</taxon>
        <taxon>Insecta</taxon>
        <taxon>Pterygota</taxon>
        <taxon>Neoptera</taxon>
        <taxon>Polyneoptera</taxon>
        <taxon>Phasmatodea</taxon>
        <taxon>Timematodea</taxon>
        <taxon>Timematoidea</taxon>
        <taxon>Timematidae</taxon>
        <taxon>Timema</taxon>
    </lineage>
</organism>
<dbReference type="GO" id="GO:0043565">
    <property type="term" value="F:sequence-specific DNA binding"/>
    <property type="evidence" value="ECO:0007669"/>
    <property type="project" value="InterPro"/>
</dbReference>
<evidence type="ECO:0000259" key="3">
    <source>
        <dbReference type="PROSITE" id="PS51433"/>
    </source>
</evidence>
<protein>
    <recommendedName>
        <fullName evidence="3">PNT domain-containing protein</fullName>
    </recommendedName>
</protein>
<accession>A0A7R8VDF7</accession>
<dbReference type="InterPro" id="IPR013761">
    <property type="entry name" value="SAM/pointed_sf"/>
</dbReference>
<reference evidence="4" key="1">
    <citation type="submission" date="2020-11" db="EMBL/GenBank/DDBJ databases">
        <authorList>
            <person name="Tran Van P."/>
        </authorList>
    </citation>
    <scope>NUCLEOTIDE SEQUENCE</scope>
</reference>
<dbReference type="AlphaFoldDB" id="A0A7R8VDF7"/>
<gene>
    <name evidence="4" type="ORF">TDIB3V08_LOCUS2679</name>
</gene>
<proteinExistence type="inferred from homology"/>
<dbReference type="FunFam" id="1.10.150.50:FF:000014">
    <property type="entry name" value="Protein c-ets-1 isoform 1"/>
    <property type="match status" value="1"/>
</dbReference>